<dbReference type="GO" id="GO:0005634">
    <property type="term" value="C:nucleus"/>
    <property type="evidence" value="ECO:0007669"/>
    <property type="project" value="TreeGrafter"/>
</dbReference>
<evidence type="ECO:0000313" key="2">
    <source>
        <dbReference type="Proteomes" id="UP000243670"/>
    </source>
</evidence>
<reference evidence="1 2" key="1">
    <citation type="journal article" date="2014" name="BMC Genomics">
        <title>Nucleomorph and plastid genome sequences of the chlorarachniophyte Lotharella oceanica: convergent reductive evolution and frequent recombination in nucleomorph-bearing algae.</title>
        <authorList>
            <person name="Tanifuji G."/>
            <person name="Onodera N.T."/>
            <person name="Brown M.W."/>
            <person name="Curtis B.A."/>
            <person name="Roger A.J."/>
            <person name="Ka-Shu Wong G."/>
            <person name="Melkonian M."/>
            <person name="Archibald J.M."/>
        </authorList>
    </citation>
    <scope>NUCLEOTIDE SEQUENCE [LARGE SCALE GENOMIC DNA]</scope>
    <source>
        <strain evidence="1 2">CCMP622</strain>
    </source>
</reference>
<dbReference type="EMBL" id="CP006627">
    <property type="protein sequence ID" value="AIB09543.1"/>
    <property type="molecule type" value="Genomic_DNA"/>
</dbReference>
<dbReference type="AlphaFoldDB" id="A0A060DFB4"/>
<gene>
    <name evidence="1" type="ORF">M951_chr157</name>
</gene>
<proteinExistence type="predicted"/>
<dbReference type="PANTHER" id="PTHR11630">
    <property type="entry name" value="DNA REPLICATION LICENSING FACTOR MCM FAMILY MEMBER"/>
    <property type="match status" value="1"/>
</dbReference>
<dbReference type="InterPro" id="IPR031327">
    <property type="entry name" value="MCM"/>
</dbReference>
<protein>
    <submittedName>
        <fullName evidence="1">Uncharacterized protein</fullName>
    </submittedName>
</protein>
<dbReference type="SUPFAM" id="SSF50249">
    <property type="entry name" value="Nucleic acid-binding proteins"/>
    <property type="match status" value="1"/>
</dbReference>
<dbReference type="GO" id="GO:0000727">
    <property type="term" value="P:double-strand break repair via break-induced replication"/>
    <property type="evidence" value="ECO:0007669"/>
    <property type="project" value="TreeGrafter"/>
</dbReference>
<geneLocation type="nucleomorph" evidence="1"/>
<name>A0A060DFB4_9EUKA</name>
<dbReference type="GO" id="GO:0003697">
    <property type="term" value="F:single-stranded DNA binding"/>
    <property type="evidence" value="ECO:0007669"/>
    <property type="project" value="TreeGrafter"/>
</dbReference>
<dbReference type="GO" id="GO:0042555">
    <property type="term" value="C:MCM complex"/>
    <property type="evidence" value="ECO:0007669"/>
    <property type="project" value="TreeGrafter"/>
</dbReference>
<dbReference type="InterPro" id="IPR012340">
    <property type="entry name" value="NA-bd_OB-fold"/>
</dbReference>
<sequence>MDKIKFEFMSFLKFMYFNLNRYLNKSNILNFKKAIFSFLKGLIETIPISLKILLIYDRLLFEFVINNFFRLRSVLKKCLIQFISNITGKKINFFLLIFKNVNLGFFDLPSGHSISYSPLKIMGKLISINSIVISKSDTFVNFNKLICKCLSCFNERKVNLLNFYMDEKLSCLNKVCYNKNRCLLLFNKNYCHIYQLLVTKIQSQTRKSTFFKIRKKFINKKYLFIVVKNDLCNNLNILTKCVFTGKFVFINKKMNSGIKNPMNSLYINLSAINQKTYKDDIPEQRTLITVMEACFVVIEDFDFYRNLHNIQNNIIYFHRNQLENIKDRRLLFIRLKIKINKFFFYKFIIHIFLPFFKGNFFFKKTLFLWLTYNQNNDKKYIKNNSGINLCLDTGSKYENSQILQHIYLLSSEFIYYDLSKFKISDYQNKIEKFERVREMQKEIYRLDVISIFCIDQANIIKKIDTLFILNLVDTQLNYFNKNGYRLQGFKLLVGCDFKNLKNKYSYIFFKKSLENSFIYKLDLLILSKKEGDLEKFEYLIEKYSMKEHDIIDFQGVKNVILSKFFLIHNYNLKITKKAKINILYFYKYLRVENNIINDVSNSVILYSRLKIIYLLVKFALTLSRVKFQKNIKNKDVNEAKNILMFHYCNFNYHMKNIINTRKNIHSHIEKTNSKNKINLMKYFKSIIIKLTKEEIVINLIILLKINGMSNNVIDFITKLFWFSKNILFQ</sequence>
<dbReference type="PANTHER" id="PTHR11630:SF43">
    <property type="entry name" value="DNA REPLICATION LICENSING FACTOR MCM6"/>
    <property type="match status" value="1"/>
</dbReference>
<organism evidence="1 2">
    <name type="scientific">Lotharella oceanica</name>
    <dbReference type="NCBI Taxonomy" id="641309"/>
    <lineage>
        <taxon>Eukaryota</taxon>
        <taxon>Sar</taxon>
        <taxon>Rhizaria</taxon>
        <taxon>Cercozoa</taxon>
        <taxon>Chlorarachniophyceae</taxon>
        <taxon>Lotharella</taxon>
    </lineage>
</organism>
<dbReference type="GO" id="GO:0005524">
    <property type="term" value="F:ATP binding"/>
    <property type="evidence" value="ECO:0007669"/>
    <property type="project" value="InterPro"/>
</dbReference>
<evidence type="ECO:0000313" key="1">
    <source>
        <dbReference type="EMBL" id="AIB09543.1"/>
    </source>
</evidence>
<dbReference type="Proteomes" id="UP000243670">
    <property type="component" value="Nucleomorph 1"/>
</dbReference>
<dbReference type="GO" id="GO:1990518">
    <property type="term" value="F:single-stranded 3'-5' DNA helicase activity"/>
    <property type="evidence" value="ECO:0007669"/>
    <property type="project" value="TreeGrafter"/>
</dbReference>
<accession>A0A060DFB4</accession>
<dbReference type="GO" id="GO:1902969">
    <property type="term" value="P:mitotic DNA replication"/>
    <property type="evidence" value="ECO:0007669"/>
    <property type="project" value="TreeGrafter"/>
</dbReference>
<keyword evidence="1" id="KW-0542">Nucleomorph</keyword>